<dbReference type="EMBL" id="JBHRWW010000001">
    <property type="protein sequence ID" value="MFC3687254.1"/>
    <property type="molecule type" value="Genomic_DNA"/>
</dbReference>
<evidence type="ECO:0000313" key="9">
    <source>
        <dbReference type="Proteomes" id="UP001595685"/>
    </source>
</evidence>
<feature type="transmembrane region" description="Helical" evidence="6">
    <location>
        <begin position="93"/>
        <end position="114"/>
    </location>
</feature>
<keyword evidence="4 6" id="KW-0472">Membrane</keyword>
<comment type="subcellular location">
    <subcellularLocation>
        <location evidence="1">Membrane</location>
        <topology evidence="1">Multi-pass membrane protein</topology>
    </subcellularLocation>
</comment>
<evidence type="ECO:0000256" key="4">
    <source>
        <dbReference type="ARBA" id="ARBA00023136"/>
    </source>
</evidence>
<sequence>MRTIHPWEPVLPVPDEPAAQLPAAAAPRARARTGRPPVQPARPGPAAVGLLRRAAHVLLDLATLVVLLAVPVVGTLLGTLLRPGTSSSPLVPAVALVASTGVVLAGATVVWPHHDGGRTAGMRWVGLRVVDRTGSSPARWRLAVRALVLPLDVVVGPVLVLARADGRRLGDLLAGTRLVRDRRPVPATAGRPGATAPASVRARRAARPRRR</sequence>
<feature type="region of interest" description="Disordered" evidence="5">
    <location>
        <begin position="23"/>
        <end position="43"/>
    </location>
</feature>
<dbReference type="Proteomes" id="UP001595685">
    <property type="component" value="Unassembled WGS sequence"/>
</dbReference>
<keyword evidence="3 6" id="KW-1133">Transmembrane helix</keyword>
<reference evidence="9" key="1">
    <citation type="journal article" date="2019" name="Int. J. Syst. Evol. Microbiol.">
        <title>The Global Catalogue of Microorganisms (GCM) 10K type strain sequencing project: providing services to taxonomists for standard genome sequencing and annotation.</title>
        <authorList>
            <consortium name="The Broad Institute Genomics Platform"/>
            <consortium name="The Broad Institute Genome Sequencing Center for Infectious Disease"/>
            <person name="Wu L."/>
            <person name="Ma J."/>
        </authorList>
    </citation>
    <scope>NUCLEOTIDE SEQUENCE [LARGE SCALE GENOMIC DNA]</scope>
    <source>
        <strain evidence="9">NCAIM B.02333</strain>
    </source>
</reference>
<accession>A0ABV7WBS2</accession>
<organism evidence="8 9">
    <name type="scientific">Aquipuribacter hungaricus</name>
    <dbReference type="NCBI Taxonomy" id="545624"/>
    <lineage>
        <taxon>Bacteria</taxon>
        <taxon>Bacillati</taxon>
        <taxon>Actinomycetota</taxon>
        <taxon>Actinomycetes</taxon>
        <taxon>Micrococcales</taxon>
        <taxon>Intrasporangiaceae</taxon>
        <taxon>Aquipuribacter</taxon>
    </lineage>
</organism>
<dbReference type="Pfam" id="PF06271">
    <property type="entry name" value="RDD"/>
    <property type="match status" value="1"/>
</dbReference>
<evidence type="ECO:0000259" key="7">
    <source>
        <dbReference type="Pfam" id="PF06271"/>
    </source>
</evidence>
<evidence type="ECO:0000256" key="5">
    <source>
        <dbReference type="SAM" id="MobiDB-lite"/>
    </source>
</evidence>
<feature type="region of interest" description="Disordered" evidence="5">
    <location>
        <begin position="183"/>
        <end position="211"/>
    </location>
</feature>
<gene>
    <name evidence="8" type="ORF">ACFOLH_02735</name>
</gene>
<keyword evidence="9" id="KW-1185">Reference proteome</keyword>
<proteinExistence type="predicted"/>
<dbReference type="PANTHER" id="PTHR38480:SF1">
    <property type="entry name" value="SLR0254 PROTEIN"/>
    <property type="match status" value="1"/>
</dbReference>
<evidence type="ECO:0000256" key="6">
    <source>
        <dbReference type="SAM" id="Phobius"/>
    </source>
</evidence>
<protein>
    <submittedName>
        <fullName evidence="8">RDD family protein</fullName>
    </submittedName>
</protein>
<dbReference type="PANTHER" id="PTHR38480">
    <property type="entry name" value="SLR0254 PROTEIN"/>
    <property type="match status" value="1"/>
</dbReference>
<evidence type="ECO:0000256" key="1">
    <source>
        <dbReference type="ARBA" id="ARBA00004141"/>
    </source>
</evidence>
<feature type="transmembrane region" description="Helical" evidence="6">
    <location>
        <begin position="61"/>
        <end position="81"/>
    </location>
</feature>
<dbReference type="InterPro" id="IPR010432">
    <property type="entry name" value="RDD"/>
</dbReference>
<evidence type="ECO:0000256" key="3">
    <source>
        <dbReference type="ARBA" id="ARBA00022989"/>
    </source>
</evidence>
<comment type="caution">
    <text evidence="8">The sequence shown here is derived from an EMBL/GenBank/DDBJ whole genome shotgun (WGS) entry which is preliminary data.</text>
</comment>
<feature type="compositionally biased region" description="Basic residues" evidence="5">
    <location>
        <begin position="201"/>
        <end position="211"/>
    </location>
</feature>
<name>A0ABV7WBS2_9MICO</name>
<feature type="compositionally biased region" description="Low complexity" evidence="5">
    <location>
        <begin position="185"/>
        <end position="200"/>
    </location>
</feature>
<evidence type="ECO:0000256" key="2">
    <source>
        <dbReference type="ARBA" id="ARBA00022692"/>
    </source>
</evidence>
<feature type="domain" description="RDD" evidence="7">
    <location>
        <begin position="49"/>
        <end position="175"/>
    </location>
</feature>
<dbReference type="RefSeq" id="WP_376985341.1">
    <property type="nucleotide sequence ID" value="NZ_JBHRWW010000001.1"/>
</dbReference>
<keyword evidence="2 6" id="KW-0812">Transmembrane</keyword>
<evidence type="ECO:0000313" key="8">
    <source>
        <dbReference type="EMBL" id="MFC3687254.1"/>
    </source>
</evidence>